<dbReference type="Proteomes" id="UP000192738">
    <property type="component" value="Unassembled WGS sequence"/>
</dbReference>
<evidence type="ECO:0000313" key="2">
    <source>
        <dbReference type="Proteomes" id="UP000192738"/>
    </source>
</evidence>
<dbReference type="AlphaFoldDB" id="A0A1W1Z5A5"/>
<reference evidence="1 2" key="1">
    <citation type="submission" date="2017-04" db="EMBL/GenBank/DDBJ databases">
        <authorList>
            <person name="Afonso C.L."/>
            <person name="Miller P.J."/>
            <person name="Scott M.A."/>
            <person name="Spackman E."/>
            <person name="Goraichik I."/>
            <person name="Dimitrov K.M."/>
            <person name="Suarez D.L."/>
            <person name="Swayne D.E."/>
        </authorList>
    </citation>
    <scope>NUCLEOTIDE SEQUENCE [LARGE SCALE GENOMIC DNA]</scope>
    <source>
        <strain evidence="1 2">DSM 5090</strain>
    </source>
</reference>
<organism evidence="1 2">
    <name type="scientific">Sporomusa malonica</name>
    <dbReference type="NCBI Taxonomy" id="112901"/>
    <lineage>
        <taxon>Bacteria</taxon>
        <taxon>Bacillati</taxon>
        <taxon>Bacillota</taxon>
        <taxon>Negativicutes</taxon>
        <taxon>Selenomonadales</taxon>
        <taxon>Sporomusaceae</taxon>
        <taxon>Sporomusa</taxon>
    </lineage>
</organism>
<name>A0A1W1Z5A5_9FIRM</name>
<sequence length="50" mass="5573">MPAAFSVYRKDNKVAYSSADTLAYNWVRMSAVVQTQLAILLILGHPKVFS</sequence>
<protein>
    <submittedName>
        <fullName evidence="1">Uncharacterized protein</fullName>
    </submittedName>
</protein>
<evidence type="ECO:0000313" key="1">
    <source>
        <dbReference type="EMBL" id="SMC43609.1"/>
    </source>
</evidence>
<accession>A0A1W1Z5A5</accession>
<proteinExistence type="predicted"/>
<dbReference type="EMBL" id="FWXI01000003">
    <property type="protein sequence ID" value="SMC43609.1"/>
    <property type="molecule type" value="Genomic_DNA"/>
</dbReference>
<keyword evidence="2" id="KW-1185">Reference proteome</keyword>
<gene>
    <name evidence="1" type="ORF">SAMN04488500_1035</name>
</gene>